<name>A0A4D9CRX4_9STRA</name>
<evidence type="ECO:0008006" key="5">
    <source>
        <dbReference type="Google" id="ProtNLM"/>
    </source>
</evidence>
<feature type="region of interest" description="Disordered" evidence="2">
    <location>
        <begin position="176"/>
        <end position="220"/>
    </location>
</feature>
<accession>A0A4D9CRX4</accession>
<keyword evidence="4" id="KW-1185">Reference proteome</keyword>
<reference evidence="3 4" key="1">
    <citation type="submission" date="2019-01" db="EMBL/GenBank/DDBJ databases">
        <title>Nuclear Genome Assembly of the Microalgal Biofuel strain Nannochloropsis salina CCMP1776.</title>
        <authorList>
            <person name="Hovde B."/>
        </authorList>
    </citation>
    <scope>NUCLEOTIDE SEQUENCE [LARGE SCALE GENOMIC DNA]</scope>
    <source>
        <strain evidence="3 4">CCMP1776</strain>
    </source>
</reference>
<dbReference type="PANTHER" id="PTHR31449">
    <property type="entry name" value="UPF0598 PROTEIN C8ORF82"/>
    <property type="match status" value="1"/>
</dbReference>
<dbReference type="Pfam" id="PF14956">
    <property type="entry name" value="DUF4505"/>
    <property type="match status" value="1"/>
</dbReference>
<evidence type="ECO:0000313" key="4">
    <source>
        <dbReference type="Proteomes" id="UP000355283"/>
    </source>
</evidence>
<feature type="compositionally biased region" description="Basic and acidic residues" evidence="2">
    <location>
        <begin position="184"/>
        <end position="207"/>
    </location>
</feature>
<dbReference type="InterPro" id="IPR028108">
    <property type="entry name" value="DUF4505"/>
</dbReference>
<proteinExistence type="inferred from homology"/>
<evidence type="ECO:0000313" key="3">
    <source>
        <dbReference type="EMBL" id="TFJ81962.1"/>
    </source>
</evidence>
<dbReference type="PANTHER" id="PTHR31449:SF3">
    <property type="entry name" value="UPF0598 PROTEIN C8ORF82"/>
    <property type="match status" value="1"/>
</dbReference>
<comment type="caution">
    <text evidence="3">The sequence shown here is derived from an EMBL/GenBank/DDBJ whole genome shotgun (WGS) entry which is preliminary data.</text>
</comment>
<gene>
    <name evidence="3" type="ORF">NSK_006630</name>
</gene>
<dbReference type="EMBL" id="SDOX01000121">
    <property type="protein sequence ID" value="TFJ81962.1"/>
    <property type="molecule type" value="Genomic_DNA"/>
</dbReference>
<organism evidence="3 4">
    <name type="scientific">Nannochloropsis salina CCMP1776</name>
    <dbReference type="NCBI Taxonomy" id="1027361"/>
    <lineage>
        <taxon>Eukaryota</taxon>
        <taxon>Sar</taxon>
        <taxon>Stramenopiles</taxon>
        <taxon>Ochrophyta</taxon>
        <taxon>Eustigmatophyceae</taxon>
        <taxon>Eustigmatales</taxon>
        <taxon>Monodopsidaceae</taxon>
        <taxon>Microchloropsis</taxon>
        <taxon>Microchloropsis salina</taxon>
    </lineage>
</organism>
<dbReference type="AlphaFoldDB" id="A0A4D9CRX4"/>
<sequence>MRKQIKPFAFYEEEGLQRRYFYTVDLQGRLYLEESPVKNMTSCLKDDKFLNFFFRQIRRNDTGLHPSYPFVSPCGKEMNYLLPADMPVVFHDLLPALSGNEKSGDRGGCLVFGGGLQQRFDPRQVHLSRRSGRLYHPVEGGKRVRGQPGFGLLRSHVAFLLSDALRESAGGKLALEWEGGGEAEGGREGGREGRREGGRAEYPIRELPDEEEPVWGMPPA</sequence>
<evidence type="ECO:0000256" key="1">
    <source>
        <dbReference type="ARBA" id="ARBA00006322"/>
    </source>
</evidence>
<comment type="similarity">
    <text evidence="1">Belongs to the UPF0598 family.</text>
</comment>
<evidence type="ECO:0000256" key="2">
    <source>
        <dbReference type="SAM" id="MobiDB-lite"/>
    </source>
</evidence>
<dbReference type="OrthoDB" id="10260024at2759"/>
<protein>
    <recommendedName>
        <fullName evidence="5">DUF4505 domain-containing protein</fullName>
    </recommendedName>
</protein>
<dbReference type="Proteomes" id="UP000355283">
    <property type="component" value="Unassembled WGS sequence"/>
</dbReference>